<keyword evidence="1" id="KW-0472">Membrane</keyword>
<feature type="transmembrane region" description="Helical" evidence="1">
    <location>
        <begin position="14"/>
        <end position="33"/>
    </location>
</feature>
<dbReference type="EMBL" id="UINC01113707">
    <property type="protein sequence ID" value="SVC83490.1"/>
    <property type="molecule type" value="Genomic_DNA"/>
</dbReference>
<proteinExistence type="predicted"/>
<protein>
    <submittedName>
        <fullName evidence="2">Uncharacterized protein</fullName>
    </submittedName>
</protein>
<evidence type="ECO:0000256" key="1">
    <source>
        <dbReference type="SAM" id="Phobius"/>
    </source>
</evidence>
<gene>
    <name evidence="2" type="ORF">METZ01_LOCUS336344</name>
</gene>
<organism evidence="2">
    <name type="scientific">marine metagenome</name>
    <dbReference type="NCBI Taxonomy" id="408172"/>
    <lineage>
        <taxon>unclassified sequences</taxon>
        <taxon>metagenomes</taxon>
        <taxon>ecological metagenomes</taxon>
    </lineage>
</organism>
<name>A0A382QEV9_9ZZZZ</name>
<reference evidence="2" key="1">
    <citation type="submission" date="2018-05" db="EMBL/GenBank/DDBJ databases">
        <authorList>
            <person name="Lanie J.A."/>
            <person name="Ng W.-L."/>
            <person name="Kazmierczak K.M."/>
            <person name="Andrzejewski T.M."/>
            <person name="Davidsen T.M."/>
            <person name="Wayne K.J."/>
            <person name="Tettelin H."/>
            <person name="Glass J.I."/>
            <person name="Rusch D."/>
            <person name="Podicherti R."/>
            <person name="Tsui H.-C.T."/>
            <person name="Winkler M.E."/>
        </authorList>
    </citation>
    <scope>NUCLEOTIDE SEQUENCE</scope>
</reference>
<feature type="non-terminal residue" evidence="2">
    <location>
        <position position="44"/>
    </location>
</feature>
<keyword evidence="1" id="KW-0812">Transmembrane</keyword>
<evidence type="ECO:0000313" key="2">
    <source>
        <dbReference type="EMBL" id="SVC83490.1"/>
    </source>
</evidence>
<sequence>MIKLKRFLLEYPPASLHAIGAIYLLPSLLLYFVSEDLKFALLVE</sequence>
<accession>A0A382QEV9</accession>
<keyword evidence="1" id="KW-1133">Transmembrane helix</keyword>
<dbReference type="AlphaFoldDB" id="A0A382QEV9"/>